<name>A0ABS2GGW4_9FIRM</name>
<proteinExistence type="inferred from homology"/>
<dbReference type="InterPro" id="IPR043519">
    <property type="entry name" value="NT_sf"/>
</dbReference>
<evidence type="ECO:0000313" key="4">
    <source>
        <dbReference type="Proteomes" id="UP000707138"/>
    </source>
</evidence>
<comment type="subunit">
    <text evidence="2">Interacts with ribosomal protein uL14 (rplN).</text>
</comment>
<dbReference type="PANTHER" id="PTHR21043">
    <property type="entry name" value="IOJAP SUPERFAMILY ORTHOLOG"/>
    <property type="match status" value="1"/>
</dbReference>
<dbReference type="NCBIfam" id="TIGR00090">
    <property type="entry name" value="rsfS_iojap_ybeB"/>
    <property type="match status" value="1"/>
</dbReference>
<evidence type="ECO:0000256" key="1">
    <source>
        <dbReference type="ARBA" id="ARBA00010574"/>
    </source>
</evidence>
<comment type="similarity">
    <text evidence="1 2">Belongs to the Iojap/RsfS family.</text>
</comment>
<dbReference type="SUPFAM" id="SSF81301">
    <property type="entry name" value="Nucleotidyltransferase"/>
    <property type="match status" value="1"/>
</dbReference>
<dbReference type="Pfam" id="PF02410">
    <property type="entry name" value="RsfS"/>
    <property type="match status" value="1"/>
</dbReference>
<dbReference type="Proteomes" id="UP000707138">
    <property type="component" value="Unassembled WGS sequence"/>
</dbReference>
<keyword evidence="4" id="KW-1185">Reference proteome</keyword>
<sequence>MKEKADIKKIALMLAQKAYDKKGQNITIMDLEGISMLSDYFVVVSASNPKHAQSVADEMEDAGAEAGVTVVHREGYREGEWILLDFGDIICHIFSGETREFYGLEELWSDAATVPFEGE</sequence>
<keyword evidence="2" id="KW-0678">Repressor</keyword>
<gene>
    <name evidence="2 3" type="primary">rsfS</name>
    <name evidence="3" type="ORF">H6A01_04015</name>
</gene>
<dbReference type="InterPro" id="IPR004394">
    <property type="entry name" value="Iojap/RsfS/C7orf30"/>
</dbReference>
<dbReference type="EMBL" id="JACJLA010000005">
    <property type="protein sequence ID" value="MBM6912493.1"/>
    <property type="molecule type" value="Genomic_DNA"/>
</dbReference>
<dbReference type="RefSeq" id="WP_205087626.1">
    <property type="nucleotide sequence ID" value="NZ_JACJLA010000005.1"/>
</dbReference>
<dbReference type="Gene3D" id="3.30.460.10">
    <property type="entry name" value="Beta Polymerase, domain 2"/>
    <property type="match status" value="1"/>
</dbReference>
<keyword evidence="2" id="KW-0810">Translation regulation</keyword>
<comment type="subcellular location">
    <subcellularLocation>
        <location evidence="2">Cytoplasm</location>
    </subcellularLocation>
</comment>
<evidence type="ECO:0000256" key="2">
    <source>
        <dbReference type="HAMAP-Rule" id="MF_01477"/>
    </source>
</evidence>
<evidence type="ECO:0000313" key="3">
    <source>
        <dbReference type="EMBL" id="MBM6912493.1"/>
    </source>
</evidence>
<protein>
    <recommendedName>
        <fullName evidence="2">Ribosomal silencing factor RsfS</fullName>
    </recommendedName>
</protein>
<dbReference type="HAMAP" id="MF_01477">
    <property type="entry name" value="Iojap_RsfS"/>
    <property type="match status" value="1"/>
</dbReference>
<organism evidence="3 4">
    <name type="scientific">Veillonella magna</name>
    <dbReference type="NCBI Taxonomy" id="464322"/>
    <lineage>
        <taxon>Bacteria</taxon>
        <taxon>Bacillati</taxon>
        <taxon>Bacillota</taxon>
        <taxon>Negativicutes</taxon>
        <taxon>Veillonellales</taxon>
        <taxon>Veillonellaceae</taxon>
        <taxon>Veillonella</taxon>
    </lineage>
</organism>
<dbReference type="PANTHER" id="PTHR21043:SF0">
    <property type="entry name" value="MITOCHONDRIAL ASSEMBLY OF RIBOSOMAL LARGE SUBUNIT PROTEIN 1"/>
    <property type="match status" value="1"/>
</dbReference>
<accession>A0ABS2GGW4</accession>
<keyword evidence="2" id="KW-0963">Cytoplasm</keyword>
<comment type="function">
    <text evidence="2">Functions as a ribosomal silencing factor. Interacts with ribosomal protein uL14 (rplN), blocking formation of intersubunit bridge B8. Prevents association of the 30S and 50S ribosomal subunits and the formation of functional ribosomes, thus repressing translation.</text>
</comment>
<reference evidence="3 4" key="1">
    <citation type="journal article" date="2021" name="Sci. Rep.">
        <title>The distribution of antibiotic resistance genes in chicken gut microbiota commensals.</title>
        <authorList>
            <person name="Juricova H."/>
            <person name="Matiasovicova J."/>
            <person name="Kubasova T."/>
            <person name="Cejkova D."/>
            <person name="Rychlik I."/>
        </authorList>
    </citation>
    <scope>NUCLEOTIDE SEQUENCE [LARGE SCALE GENOMIC DNA]</scope>
    <source>
        <strain evidence="3 4">An537</strain>
    </source>
</reference>
<comment type="caution">
    <text evidence="3">The sequence shown here is derived from an EMBL/GenBank/DDBJ whole genome shotgun (WGS) entry which is preliminary data.</text>
</comment>